<evidence type="ECO:0000256" key="1">
    <source>
        <dbReference type="SAM" id="SignalP"/>
    </source>
</evidence>
<dbReference type="InterPro" id="IPR012334">
    <property type="entry name" value="Pectin_lyas_fold"/>
</dbReference>
<evidence type="ECO:0008006" key="4">
    <source>
        <dbReference type="Google" id="ProtNLM"/>
    </source>
</evidence>
<gene>
    <name evidence="2" type="ORF">F0U44_09195</name>
</gene>
<evidence type="ECO:0000313" key="3">
    <source>
        <dbReference type="Proteomes" id="UP000325003"/>
    </source>
</evidence>
<feature type="chain" id="PRO_5022987376" description="Right handed beta helix domain-containing protein" evidence="1">
    <location>
        <begin position="33"/>
        <end position="350"/>
    </location>
</feature>
<feature type="signal peptide" evidence="1">
    <location>
        <begin position="1"/>
        <end position="32"/>
    </location>
</feature>
<sequence length="350" mass="35812">MRSSIMGRLSVAIVIATAVLVGPLAPTPPAKAAVTVVYVVPGGAGTQDGSSWANAKDLLPAAFYAVAGQQLWVKAGTYKPYILAGGIRYFNLWGGVEIYGGFDGTETDLSQRNWLANPTILDGNIGDPGVDTDNASHVVETYNANGSVLDGFTIKNGYANSGGLSYNYGAGMYLDGGNPQLSHLVITQNTAHYGGGMYVLNGTPTLTDVTISNNFAAEQGGGMWAHHAVLDGVEVTDNVASWQGGGIYSLSTLAIDSSTITGNEADGAGPIDFGEGGGGGLYVLGDLDLRNSGVSGNTAGGYGGGIYLRDGSNTHQMNIANVFVTGNVAQNGPHWSVSVAGLSPGSVVRI</sequence>
<proteinExistence type="predicted"/>
<dbReference type="SUPFAM" id="SSF51126">
    <property type="entry name" value="Pectin lyase-like"/>
    <property type="match status" value="1"/>
</dbReference>
<evidence type="ECO:0000313" key="2">
    <source>
        <dbReference type="EMBL" id="KAA1418663.1"/>
    </source>
</evidence>
<comment type="caution">
    <text evidence="2">The sequence shown here is derived from an EMBL/GenBank/DDBJ whole genome shotgun (WGS) entry which is preliminary data.</text>
</comment>
<dbReference type="InterPro" id="IPR011050">
    <property type="entry name" value="Pectin_lyase_fold/virulence"/>
</dbReference>
<protein>
    <recommendedName>
        <fullName evidence="4">Right handed beta helix domain-containing protein</fullName>
    </recommendedName>
</protein>
<dbReference type="RefSeq" id="WP_149728003.1">
    <property type="nucleotide sequence ID" value="NZ_VUJV01000003.1"/>
</dbReference>
<reference evidence="2 3" key="1">
    <citation type="submission" date="2019-09" db="EMBL/GenBank/DDBJ databases">
        <title>Nocardioides panacisoli sp. nov., isolated from the soil of a ginseng field.</title>
        <authorList>
            <person name="Cho C."/>
        </authorList>
    </citation>
    <scope>NUCLEOTIDE SEQUENCE [LARGE SCALE GENOMIC DNA]</scope>
    <source>
        <strain evidence="2 3">BN130099</strain>
    </source>
</reference>
<reference evidence="2 3" key="2">
    <citation type="submission" date="2019-09" db="EMBL/GenBank/DDBJ databases">
        <authorList>
            <person name="Jin C."/>
        </authorList>
    </citation>
    <scope>NUCLEOTIDE SEQUENCE [LARGE SCALE GENOMIC DNA]</scope>
    <source>
        <strain evidence="2 3">BN130099</strain>
    </source>
</reference>
<keyword evidence="3" id="KW-1185">Reference proteome</keyword>
<dbReference type="PANTHER" id="PTHR11319">
    <property type="entry name" value="G PROTEIN-COUPLED RECEPTOR-RELATED"/>
    <property type="match status" value="1"/>
</dbReference>
<organism evidence="2 3">
    <name type="scientific">Nocardioides humilatus</name>
    <dbReference type="NCBI Taxonomy" id="2607660"/>
    <lineage>
        <taxon>Bacteria</taxon>
        <taxon>Bacillati</taxon>
        <taxon>Actinomycetota</taxon>
        <taxon>Actinomycetes</taxon>
        <taxon>Propionibacteriales</taxon>
        <taxon>Nocardioidaceae</taxon>
        <taxon>Nocardioides</taxon>
    </lineage>
</organism>
<dbReference type="Proteomes" id="UP000325003">
    <property type="component" value="Unassembled WGS sequence"/>
</dbReference>
<name>A0A5B1LD48_9ACTN</name>
<dbReference type="AlphaFoldDB" id="A0A5B1LD48"/>
<dbReference type="EMBL" id="VUJV01000003">
    <property type="protein sequence ID" value="KAA1418663.1"/>
    <property type="molecule type" value="Genomic_DNA"/>
</dbReference>
<dbReference type="PANTHER" id="PTHR11319:SF35">
    <property type="entry name" value="OUTER MEMBRANE PROTEIN PMPC-RELATED"/>
    <property type="match status" value="1"/>
</dbReference>
<keyword evidence="1" id="KW-0732">Signal</keyword>
<accession>A0A5B1LD48</accession>
<dbReference type="Gene3D" id="2.160.20.10">
    <property type="entry name" value="Single-stranded right-handed beta-helix, Pectin lyase-like"/>
    <property type="match status" value="1"/>
</dbReference>